<keyword evidence="7" id="KW-0106">Calcium</keyword>
<dbReference type="InterPro" id="IPR000823">
    <property type="entry name" value="Peroxidase_pln"/>
</dbReference>
<evidence type="ECO:0000313" key="11">
    <source>
        <dbReference type="Proteomes" id="UP001633002"/>
    </source>
</evidence>
<comment type="cofactor">
    <cofactor evidence="7">
        <name>Ca(2+)</name>
        <dbReference type="ChEBI" id="CHEBI:29108"/>
    </cofactor>
    <text evidence="7">Binds 2 calcium ions per subunit.</text>
</comment>
<dbReference type="PRINTS" id="PR00461">
    <property type="entry name" value="PLPEROXIDASE"/>
</dbReference>
<dbReference type="InterPro" id="IPR002016">
    <property type="entry name" value="Haem_peroxidase"/>
</dbReference>
<feature type="domain" description="Plant heme peroxidase family profile" evidence="9">
    <location>
        <begin position="11"/>
        <end position="134"/>
    </location>
</feature>
<keyword evidence="5 7" id="KW-0479">Metal-binding</keyword>
<dbReference type="SUPFAM" id="SSF48113">
    <property type="entry name" value="Heme-dependent peroxidases"/>
    <property type="match status" value="1"/>
</dbReference>
<evidence type="ECO:0000256" key="3">
    <source>
        <dbReference type="ARBA" id="ARBA00022559"/>
    </source>
</evidence>
<dbReference type="PANTHER" id="PTHR31517:SF84">
    <property type="entry name" value="PEROXIDASE"/>
    <property type="match status" value="1"/>
</dbReference>
<dbReference type="Proteomes" id="UP001633002">
    <property type="component" value="Unassembled WGS sequence"/>
</dbReference>
<dbReference type="GO" id="GO:0140825">
    <property type="term" value="F:lactoperoxidase activity"/>
    <property type="evidence" value="ECO:0007669"/>
    <property type="project" value="UniProtKB-EC"/>
</dbReference>
<keyword evidence="11" id="KW-1185">Reference proteome</keyword>
<dbReference type="EMBL" id="JBJQOH010000007">
    <property type="protein sequence ID" value="KAL3680457.1"/>
    <property type="molecule type" value="Genomic_DNA"/>
</dbReference>
<keyword evidence="4" id="KW-0349">Heme</keyword>
<keyword evidence="6" id="KW-0408">Iron</keyword>
<keyword evidence="3" id="KW-0575">Peroxidase</keyword>
<evidence type="ECO:0000256" key="2">
    <source>
        <dbReference type="ARBA" id="ARBA00001970"/>
    </source>
</evidence>
<dbReference type="Gene3D" id="1.10.420.10">
    <property type="entry name" value="Peroxidase, domain 2"/>
    <property type="match status" value="1"/>
</dbReference>
<feature type="binding site" evidence="7">
    <location>
        <position position="54"/>
    </location>
    <ligand>
        <name>Ca(2+)</name>
        <dbReference type="ChEBI" id="CHEBI:29108"/>
        <label>2</label>
    </ligand>
</feature>
<dbReference type="PROSITE" id="PS50873">
    <property type="entry name" value="PEROXIDASE_4"/>
    <property type="match status" value="1"/>
</dbReference>
<organism evidence="10 11">
    <name type="scientific">Riccia sorocarpa</name>
    <dbReference type="NCBI Taxonomy" id="122646"/>
    <lineage>
        <taxon>Eukaryota</taxon>
        <taxon>Viridiplantae</taxon>
        <taxon>Streptophyta</taxon>
        <taxon>Embryophyta</taxon>
        <taxon>Marchantiophyta</taxon>
        <taxon>Marchantiopsida</taxon>
        <taxon>Marchantiidae</taxon>
        <taxon>Marchantiales</taxon>
        <taxon>Ricciaceae</taxon>
        <taxon>Riccia</taxon>
    </lineage>
</organism>
<dbReference type="AlphaFoldDB" id="A0ABD3GPP6"/>
<proteinExistence type="inferred from homology"/>
<evidence type="ECO:0000256" key="6">
    <source>
        <dbReference type="ARBA" id="ARBA00023004"/>
    </source>
</evidence>
<evidence type="ECO:0000256" key="7">
    <source>
        <dbReference type="PIRSR" id="PIRSR600823-3"/>
    </source>
</evidence>
<dbReference type="PANTHER" id="PTHR31517">
    <property type="match status" value="1"/>
</dbReference>
<comment type="cofactor">
    <cofactor evidence="2">
        <name>heme b</name>
        <dbReference type="ChEBI" id="CHEBI:60344"/>
    </cofactor>
</comment>
<evidence type="ECO:0000256" key="8">
    <source>
        <dbReference type="RuleBase" id="RU004241"/>
    </source>
</evidence>
<feature type="binding site" evidence="7">
    <location>
        <position position="63"/>
    </location>
    <ligand>
        <name>Ca(2+)</name>
        <dbReference type="ChEBI" id="CHEBI:29108"/>
        <label>2</label>
    </ligand>
</feature>
<accession>A0ABD3GPP6</accession>
<gene>
    <name evidence="10" type="ORF">R1sor_023413</name>
</gene>
<evidence type="ECO:0000259" key="9">
    <source>
        <dbReference type="PROSITE" id="PS50873"/>
    </source>
</evidence>
<keyword evidence="3" id="KW-0560">Oxidoreductase</keyword>
<dbReference type="GO" id="GO:0046872">
    <property type="term" value="F:metal ion binding"/>
    <property type="evidence" value="ECO:0007669"/>
    <property type="project" value="UniProtKB-KW"/>
</dbReference>
<evidence type="ECO:0000256" key="4">
    <source>
        <dbReference type="ARBA" id="ARBA00022617"/>
    </source>
</evidence>
<comment type="catalytic activity">
    <reaction evidence="1">
        <text>2 a phenolic donor + H2O2 = 2 a phenolic radical donor + 2 H2O</text>
        <dbReference type="Rhea" id="RHEA:56136"/>
        <dbReference type="ChEBI" id="CHEBI:15377"/>
        <dbReference type="ChEBI" id="CHEBI:16240"/>
        <dbReference type="ChEBI" id="CHEBI:139520"/>
        <dbReference type="ChEBI" id="CHEBI:139521"/>
        <dbReference type="EC" id="1.11.1.7"/>
    </reaction>
</comment>
<evidence type="ECO:0000256" key="5">
    <source>
        <dbReference type="ARBA" id="ARBA00022723"/>
    </source>
</evidence>
<reference evidence="10 11" key="1">
    <citation type="submission" date="2024-09" db="EMBL/GenBank/DDBJ databases">
        <title>Chromosome-scale assembly of Riccia sorocarpa.</title>
        <authorList>
            <person name="Paukszto L."/>
        </authorList>
    </citation>
    <scope>NUCLEOTIDE SEQUENCE [LARGE SCALE GENOMIC DNA]</scope>
    <source>
        <strain evidence="10">LP-2024</strain>
        <tissue evidence="10">Aerial parts of the thallus</tissue>
    </source>
</reference>
<protein>
    <recommendedName>
        <fullName evidence="9">Plant heme peroxidase family profile domain-containing protein</fullName>
    </recommendedName>
</protein>
<comment type="caution">
    <text evidence="10">The sequence shown here is derived from an EMBL/GenBank/DDBJ whole genome shotgun (WGS) entry which is preliminary data.</text>
</comment>
<dbReference type="Pfam" id="PF00141">
    <property type="entry name" value="peroxidase"/>
    <property type="match status" value="1"/>
</dbReference>
<dbReference type="InterPro" id="IPR010255">
    <property type="entry name" value="Haem_peroxidase_sf"/>
</dbReference>
<evidence type="ECO:0000256" key="1">
    <source>
        <dbReference type="ARBA" id="ARBA00000189"/>
    </source>
</evidence>
<sequence length="134" mass="14682">MHGKILHHRAARTESVTPRLYPTADPTLNSTYVAAQRKLCPNSRSAASKFIPIDGTNGGQTFDANYFKNIFKHQAVFKSDAALISTSTGRRKVLTLANSQPIFFSAFGTAMEKMGRVGVLTGTQGKIRTKCYVK</sequence>
<name>A0ABD3GPP6_9MARC</name>
<evidence type="ECO:0000313" key="10">
    <source>
        <dbReference type="EMBL" id="KAL3680457.1"/>
    </source>
</evidence>
<comment type="similarity">
    <text evidence="8">Belongs to the peroxidase family.</text>
</comment>